<keyword evidence="4" id="KW-0804">Transcription</keyword>
<dbReference type="PROSITE" id="PS00041">
    <property type="entry name" value="HTH_ARAC_FAMILY_1"/>
    <property type="match status" value="1"/>
</dbReference>
<dbReference type="GO" id="GO:0000160">
    <property type="term" value="P:phosphorelay signal transduction system"/>
    <property type="evidence" value="ECO:0007669"/>
    <property type="project" value="InterPro"/>
</dbReference>
<dbReference type="GO" id="GO:0043565">
    <property type="term" value="F:sequence-specific DNA binding"/>
    <property type="evidence" value="ECO:0007669"/>
    <property type="project" value="InterPro"/>
</dbReference>
<organism evidence="9 10">
    <name type="scientific">Variimorphobacter saccharofermentans</name>
    <dbReference type="NCBI Taxonomy" id="2755051"/>
    <lineage>
        <taxon>Bacteria</taxon>
        <taxon>Bacillati</taxon>
        <taxon>Bacillota</taxon>
        <taxon>Clostridia</taxon>
        <taxon>Lachnospirales</taxon>
        <taxon>Lachnospiraceae</taxon>
        <taxon>Variimorphobacter</taxon>
    </lineage>
</organism>
<dbReference type="Pfam" id="PF12833">
    <property type="entry name" value="HTH_18"/>
    <property type="match status" value="1"/>
</dbReference>
<dbReference type="InterPro" id="IPR011006">
    <property type="entry name" value="CheY-like_superfamily"/>
</dbReference>
<feature type="domain" description="HTH araC/xylS-type" evidence="7">
    <location>
        <begin position="412"/>
        <end position="510"/>
    </location>
</feature>
<dbReference type="Gene3D" id="3.40.50.2300">
    <property type="match status" value="1"/>
</dbReference>
<dbReference type="SMART" id="SM00448">
    <property type="entry name" value="REC"/>
    <property type="match status" value="1"/>
</dbReference>
<dbReference type="PANTHER" id="PTHR43280">
    <property type="entry name" value="ARAC-FAMILY TRANSCRIPTIONAL REGULATOR"/>
    <property type="match status" value="1"/>
</dbReference>
<keyword evidence="10" id="KW-1185">Reference proteome</keyword>
<dbReference type="RefSeq" id="WP_228353543.1">
    <property type="nucleotide sequence ID" value="NZ_JACEGA010000001.1"/>
</dbReference>
<evidence type="ECO:0000256" key="3">
    <source>
        <dbReference type="ARBA" id="ARBA00023125"/>
    </source>
</evidence>
<dbReference type="Gene3D" id="1.10.10.60">
    <property type="entry name" value="Homeodomain-like"/>
    <property type="match status" value="2"/>
</dbReference>
<reference evidence="9 10" key="1">
    <citation type="submission" date="2020-07" db="EMBL/GenBank/DDBJ databases">
        <title>Characterization and genome sequencing of isolate MD1, a novel member within the family Lachnospiraceae.</title>
        <authorList>
            <person name="Rettenmaier R."/>
            <person name="Di Bello L."/>
            <person name="Zinser C."/>
            <person name="Scheitz K."/>
            <person name="Liebl W."/>
            <person name="Zverlov V."/>
        </authorList>
    </citation>
    <scope>NUCLEOTIDE SEQUENCE [LARGE SCALE GENOMIC DNA]</scope>
    <source>
        <strain evidence="9 10">MD1</strain>
    </source>
</reference>
<dbReference type="Proteomes" id="UP000574276">
    <property type="component" value="Unassembled WGS sequence"/>
</dbReference>
<evidence type="ECO:0000259" key="7">
    <source>
        <dbReference type="PROSITE" id="PS01124"/>
    </source>
</evidence>
<evidence type="ECO:0000313" key="10">
    <source>
        <dbReference type="Proteomes" id="UP000574276"/>
    </source>
</evidence>
<evidence type="ECO:0000256" key="2">
    <source>
        <dbReference type="ARBA" id="ARBA00023015"/>
    </source>
</evidence>
<evidence type="ECO:0000259" key="8">
    <source>
        <dbReference type="PROSITE" id="PS50110"/>
    </source>
</evidence>
<name>A0A839K5I8_9FIRM</name>
<dbReference type="PROSITE" id="PS01124">
    <property type="entry name" value="HTH_ARAC_FAMILY_2"/>
    <property type="match status" value="1"/>
</dbReference>
<proteinExistence type="predicted"/>
<dbReference type="EMBL" id="JACEGA010000001">
    <property type="protein sequence ID" value="MBB2183931.1"/>
    <property type="molecule type" value="Genomic_DNA"/>
</dbReference>
<dbReference type="PROSITE" id="PS50110">
    <property type="entry name" value="RESPONSE_REGULATORY"/>
    <property type="match status" value="1"/>
</dbReference>
<accession>A0A839K5I8</accession>
<dbReference type="SUPFAM" id="SSF46689">
    <property type="entry name" value="Homeodomain-like"/>
    <property type="match status" value="1"/>
</dbReference>
<comment type="function">
    <text evidence="5">May play the central regulatory role in sporulation. It may be an element of the effector pathway responsible for the activation of sporulation genes in response to nutritional stress. Spo0A may act in concert with spo0H (a sigma factor) to control the expression of some genes that are critical to the sporulation process.</text>
</comment>
<evidence type="ECO:0000256" key="1">
    <source>
        <dbReference type="ARBA" id="ARBA00018672"/>
    </source>
</evidence>
<evidence type="ECO:0000256" key="5">
    <source>
        <dbReference type="ARBA" id="ARBA00024867"/>
    </source>
</evidence>
<dbReference type="InterPro" id="IPR018062">
    <property type="entry name" value="HTH_AraC-typ_CS"/>
</dbReference>
<evidence type="ECO:0000313" key="9">
    <source>
        <dbReference type="EMBL" id="MBB2183931.1"/>
    </source>
</evidence>
<dbReference type="InterPro" id="IPR009057">
    <property type="entry name" value="Homeodomain-like_sf"/>
</dbReference>
<dbReference type="InterPro" id="IPR018060">
    <property type="entry name" value="HTH_AraC"/>
</dbReference>
<evidence type="ECO:0000256" key="4">
    <source>
        <dbReference type="ARBA" id="ARBA00023163"/>
    </source>
</evidence>
<evidence type="ECO:0000256" key="6">
    <source>
        <dbReference type="PROSITE-ProRule" id="PRU00169"/>
    </source>
</evidence>
<dbReference type="PRINTS" id="PR00032">
    <property type="entry name" value="HTHARAC"/>
</dbReference>
<dbReference type="AlphaFoldDB" id="A0A839K5I8"/>
<sequence length="512" mass="59837">MRIVVVEDEIRIREGICNLLEKMFPQHLVVGSAVNGQEGLDLILEQKPDLIITDVKMPVMDGLTMLSILHDKKIKYKAIVLSAYAEFTYAQQAIRWGVSEYLIKPMVVNDFVKSIKNMEMQLEESGKQNSVVFDRLDNILLGIILGGIEIGDELEKYIKDKYGIENDTMFSEVQIYIGKRFEERVEYIKAELEAFCTTRKNLKYSLLEMPKDKILLLVLYGYDNQQEIERWFQIYIASQNHNKNMMENNYGWINVIGINGLRKSYHLLLQYMDWNIALGNNIMISYPKVLNIQTSLCIYPIDIENRIKVALCSYNRSKIYECIEQFTQYFNSGNVYEPKNIKECYVRFIWAIINVGKEISFLNHEQLDQKNILQKIMESKNKEELKDIIHEIYGLIKNDQYEGKNVLSLNVKRAENMILEYYKTGITLEEIAAKLNLTPEYLGMQFHQEKGVKFSTFIRDFRIMKAKELLIGSKMNVNEVAEKVGYSDAKYFSKVFRECTGQLPTEYRKSNK</sequence>
<dbReference type="InterPro" id="IPR001789">
    <property type="entry name" value="Sig_transdc_resp-reg_receiver"/>
</dbReference>
<feature type="domain" description="Response regulatory" evidence="8">
    <location>
        <begin position="2"/>
        <end position="119"/>
    </location>
</feature>
<feature type="modified residue" description="4-aspartylphosphate" evidence="6">
    <location>
        <position position="54"/>
    </location>
</feature>
<dbReference type="SUPFAM" id="SSF52172">
    <property type="entry name" value="CheY-like"/>
    <property type="match status" value="1"/>
</dbReference>
<dbReference type="SMART" id="SM00342">
    <property type="entry name" value="HTH_ARAC"/>
    <property type="match status" value="1"/>
</dbReference>
<keyword evidence="3" id="KW-0238">DNA-binding</keyword>
<comment type="caution">
    <text evidence="9">The sequence shown here is derived from an EMBL/GenBank/DDBJ whole genome shotgun (WGS) entry which is preliminary data.</text>
</comment>
<protein>
    <recommendedName>
        <fullName evidence="1">Stage 0 sporulation protein A homolog</fullName>
    </recommendedName>
</protein>
<gene>
    <name evidence="9" type="ORF">H0486_13710</name>
</gene>
<keyword evidence="6" id="KW-0597">Phosphoprotein</keyword>
<dbReference type="InterPro" id="IPR020449">
    <property type="entry name" value="Tscrpt_reg_AraC-type_HTH"/>
</dbReference>
<keyword evidence="2" id="KW-0805">Transcription regulation</keyword>
<dbReference type="CDD" id="cd17536">
    <property type="entry name" value="REC_YesN-like"/>
    <property type="match status" value="1"/>
</dbReference>
<dbReference type="GO" id="GO:0003700">
    <property type="term" value="F:DNA-binding transcription factor activity"/>
    <property type="evidence" value="ECO:0007669"/>
    <property type="project" value="InterPro"/>
</dbReference>
<dbReference type="Pfam" id="PF00072">
    <property type="entry name" value="Response_reg"/>
    <property type="match status" value="1"/>
</dbReference>
<dbReference type="PANTHER" id="PTHR43280:SF28">
    <property type="entry name" value="HTH-TYPE TRANSCRIPTIONAL ACTIVATOR RHAS"/>
    <property type="match status" value="1"/>
</dbReference>